<dbReference type="AlphaFoldDB" id="A0A4Y6Q143"/>
<keyword evidence="1" id="KW-0732">Signal</keyword>
<evidence type="ECO:0008006" key="4">
    <source>
        <dbReference type="Google" id="ProtNLM"/>
    </source>
</evidence>
<dbReference type="Proteomes" id="UP000315995">
    <property type="component" value="Chromosome"/>
</dbReference>
<reference evidence="2 3" key="1">
    <citation type="submission" date="2019-06" db="EMBL/GenBank/DDBJ databases">
        <title>Persicimonas caeni gen. nov., sp. nov., a predatory bacterium isolated from solar saltern.</title>
        <authorList>
            <person name="Wang S."/>
        </authorList>
    </citation>
    <scope>NUCLEOTIDE SEQUENCE [LARGE SCALE GENOMIC DNA]</scope>
    <source>
        <strain evidence="2 3">YN101</strain>
    </source>
</reference>
<dbReference type="Gene3D" id="2.40.160.20">
    <property type="match status" value="1"/>
</dbReference>
<feature type="signal peptide" evidence="1">
    <location>
        <begin position="1"/>
        <end position="24"/>
    </location>
</feature>
<proteinExistence type="predicted"/>
<keyword evidence="3" id="KW-1185">Reference proteome</keyword>
<sequence>MKAKHMLASLIAIAALLLGSSAMAQDAPQAPKNALKAGESALAFQFPFGGNPYVSSDSSGLGGLLGLSNGGVLGYHYMLTDNIRGGLNLGLDVVGTTTEVAGETQDATSFGLTLAPQINYYTRTRGTVAPYFFGLINFSTFSDGIDETTGDIDEANDNADRTFNPREQTTASLAAGIGAEWFPVTRVSFSGQVGLNVGLLGATQVADGGAVVEPNFGLNLFTSSIAANIYF</sequence>
<dbReference type="EMBL" id="CP041186">
    <property type="protein sequence ID" value="QDG54296.1"/>
    <property type="molecule type" value="Genomic_DNA"/>
</dbReference>
<name>A0A4Y6Q143_PERCE</name>
<gene>
    <name evidence="2" type="ORF">FIV42_27185</name>
</gene>
<evidence type="ECO:0000313" key="2">
    <source>
        <dbReference type="EMBL" id="QDG54296.1"/>
    </source>
</evidence>
<accession>A0A4Y6Q143</accession>
<feature type="chain" id="PRO_5030106837" description="Outer membrane protein beta-barrel domain-containing protein" evidence="1">
    <location>
        <begin position="25"/>
        <end position="231"/>
    </location>
</feature>
<organism evidence="2 3">
    <name type="scientific">Persicimonas caeni</name>
    <dbReference type="NCBI Taxonomy" id="2292766"/>
    <lineage>
        <taxon>Bacteria</taxon>
        <taxon>Deltaproteobacteria</taxon>
        <taxon>Bradymonadales</taxon>
        <taxon>Bradymonadaceae</taxon>
        <taxon>Persicimonas</taxon>
    </lineage>
</organism>
<dbReference type="RefSeq" id="WP_141200740.1">
    <property type="nucleotide sequence ID" value="NZ_CP041186.1"/>
</dbReference>
<protein>
    <recommendedName>
        <fullName evidence="4">Outer membrane protein beta-barrel domain-containing protein</fullName>
    </recommendedName>
</protein>
<accession>A0A5B8YFG1</accession>
<evidence type="ECO:0000256" key="1">
    <source>
        <dbReference type="SAM" id="SignalP"/>
    </source>
</evidence>
<evidence type="ECO:0000313" key="3">
    <source>
        <dbReference type="Proteomes" id="UP000315995"/>
    </source>
</evidence>